<keyword evidence="2" id="KW-0732">Signal</keyword>
<feature type="signal peptide" evidence="2">
    <location>
        <begin position="1"/>
        <end position="18"/>
    </location>
</feature>
<organism evidence="3 4">
    <name type="scientific">Protomyces lactucae-debilis</name>
    <dbReference type="NCBI Taxonomy" id="2754530"/>
    <lineage>
        <taxon>Eukaryota</taxon>
        <taxon>Fungi</taxon>
        <taxon>Dikarya</taxon>
        <taxon>Ascomycota</taxon>
        <taxon>Taphrinomycotina</taxon>
        <taxon>Taphrinomycetes</taxon>
        <taxon>Taphrinales</taxon>
        <taxon>Protomycetaceae</taxon>
        <taxon>Protomyces</taxon>
    </lineage>
</organism>
<dbReference type="RefSeq" id="XP_040725719.1">
    <property type="nucleotide sequence ID" value="XM_040869191.1"/>
</dbReference>
<feature type="chain" id="PRO_5013050632" evidence="2">
    <location>
        <begin position="19"/>
        <end position="314"/>
    </location>
</feature>
<evidence type="ECO:0000256" key="2">
    <source>
        <dbReference type="SAM" id="SignalP"/>
    </source>
</evidence>
<dbReference type="GeneID" id="63785790"/>
<dbReference type="STRING" id="56484.A0A1Y2FGR2"/>
<name>A0A1Y2FGR2_PROLT</name>
<comment type="caution">
    <text evidence="3">The sequence shown here is derived from an EMBL/GenBank/DDBJ whole genome shotgun (WGS) entry which is preliminary data.</text>
</comment>
<evidence type="ECO:0000256" key="1">
    <source>
        <dbReference type="SAM" id="MobiDB-lite"/>
    </source>
</evidence>
<gene>
    <name evidence="3" type="ORF">BCR37DRAFT_379107</name>
</gene>
<dbReference type="AlphaFoldDB" id="A0A1Y2FGR2"/>
<evidence type="ECO:0000313" key="3">
    <source>
        <dbReference type="EMBL" id="ORY83138.1"/>
    </source>
</evidence>
<dbReference type="EMBL" id="MCFI01000008">
    <property type="protein sequence ID" value="ORY83138.1"/>
    <property type="molecule type" value="Genomic_DNA"/>
</dbReference>
<accession>A0A1Y2FGR2</accession>
<evidence type="ECO:0000313" key="4">
    <source>
        <dbReference type="Proteomes" id="UP000193685"/>
    </source>
</evidence>
<feature type="region of interest" description="Disordered" evidence="1">
    <location>
        <begin position="79"/>
        <end position="170"/>
    </location>
</feature>
<feature type="region of interest" description="Disordered" evidence="1">
    <location>
        <begin position="17"/>
        <end position="43"/>
    </location>
</feature>
<proteinExistence type="predicted"/>
<sequence>MQLTHAAAVLALAASTSAAPLEQSNDKKQPKNTVPAWPPAVPNADCPIGWPKPIRPWDQAKFSYPGTCRPISIPVYKPGCITDTTRPDSPAGPGSPHPAGSPPRPGSPKHEGPGRPGSPKPHGKPRPDSPKHDGPGRPDSPKPDGPKPHPQSTSGPQPTSTKASVPSATPSTPTKYFNLLAPVSPLGSIFDGQLQANSPYPAVDVAAVPSKGPASVSTQFYLTDGALFDQYNGACEISSGNQLQCNSIVDASKAMKGFAIDPATMYLEFNMEDPFLAATLVLQTRLAKSSLLARIWTLPAHRLIHLTQTVMHIT</sequence>
<feature type="compositionally biased region" description="Pro residues" evidence="1">
    <location>
        <begin position="93"/>
        <end position="106"/>
    </location>
</feature>
<protein>
    <submittedName>
        <fullName evidence="3">Uncharacterized protein</fullName>
    </submittedName>
</protein>
<feature type="compositionally biased region" description="Polar residues" evidence="1">
    <location>
        <begin position="150"/>
        <end position="170"/>
    </location>
</feature>
<dbReference type="PRINTS" id="PR01217">
    <property type="entry name" value="PRICHEXTENSN"/>
</dbReference>
<keyword evidence="4" id="KW-1185">Reference proteome</keyword>
<feature type="compositionally biased region" description="Basic and acidic residues" evidence="1">
    <location>
        <begin position="125"/>
        <end position="147"/>
    </location>
</feature>
<dbReference type="Proteomes" id="UP000193685">
    <property type="component" value="Unassembled WGS sequence"/>
</dbReference>
<reference evidence="3 4" key="1">
    <citation type="submission" date="2016-07" db="EMBL/GenBank/DDBJ databases">
        <title>Pervasive Adenine N6-methylation of Active Genes in Fungi.</title>
        <authorList>
            <consortium name="DOE Joint Genome Institute"/>
            <person name="Mondo S.J."/>
            <person name="Dannebaum R.O."/>
            <person name="Kuo R.C."/>
            <person name="Labutti K."/>
            <person name="Haridas S."/>
            <person name="Kuo A."/>
            <person name="Salamov A."/>
            <person name="Ahrendt S.R."/>
            <person name="Lipzen A."/>
            <person name="Sullivan W."/>
            <person name="Andreopoulos W.B."/>
            <person name="Clum A."/>
            <person name="Lindquist E."/>
            <person name="Daum C."/>
            <person name="Ramamoorthy G.K."/>
            <person name="Gryganskyi A."/>
            <person name="Culley D."/>
            <person name="Magnuson J.K."/>
            <person name="James T.Y."/>
            <person name="O'Malley M.A."/>
            <person name="Stajich J.E."/>
            <person name="Spatafora J.W."/>
            <person name="Visel A."/>
            <person name="Grigoriev I.V."/>
        </authorList>
    </citation>
    <scope>NUCLEOTIDE SEQUENCE [LARGE SCALE GENOMIC DNA]</scope>
    <source>
        <strain evidence="3 4">12-1054</strain>
    </source>
</reference>